<dbReference type="Gene3D" id="3.90.230.10">
    <property type="entry name" value="Creatinase/methionine aminopeptidase superfamily"/>
    <property type="match status" value="1"/>
</dbReference>
<name>T1IBP3_RHOPR</name>
<dbReference type="GO" id="GO:0008237">
    <property type="term" value="F:metallopeptidase activity"/>
    <property type="evidence" value="ECO:0007669"/>
    <property type="project" value="UniProtKB-KW"/>
</dbReference>
<feature type="domain" description="Peptidase M24" evidence="7">
    <location>
        <begin position="18"/>
        <end position="107"/>
    </location>
</feature>
<keyword evidence="6" id="KW-0464">Manganese</keyword>
<keyword evidence="9" id="KW-1185">Reference proteome</keyword>
<dbReference type="PANTHER" id="PTHR48480">
    <property type="match status" value="1"/>
</dbReference>
<dbReference type="Pfam" id="PF00557">
    <property type="entry name" value="Peptidase_M24"/>
    <property type="match status" value="1"/>
</dbReference>
<dbReference type="Proteomes" id="UP000015103">
    <property type="component" value="Unassembled WGS sequence"/>
</dbReference>
<dbReference type="GO" id="GO:0046872">
    <property type="term" value="F:metal ion binding"/>
    <property type="evidence" value="ECO:0007669"/>
    <property type="project" value="UniProtKB-KW"/>
</dbReference>
<evidence type="ECO:0000313" key="8">
    <source>
        <dbReference type="EnsemblMetazoa" id="RPRC013713-PA"/>
    </source>
</evidence>
<evidence type="ECO:0000256" key="5">
    <source>
        <dbReference type="ARBA" id="ARBA00023049"/>
    </source>
</evidence>
<keyword evidence="2" id="KW-0645">Protease</keyword>
<dbReference type="InterPro" id="IPR000994">
    <property type="entry name" value="Pept_M24"/>
</dbReference>
<dbReference type="EMBL" id="ACPB03018357">
    <property type="status" value="NOT_ANNOTATED_CDS"/>
    <property type="molecule type" value="Genomic_DNA"/>
</dbReference>
<dbReference type="PANTHER" id="PTHR48480:SF2">
    <property type="entry name" value="PEPTIDASE D"/>
    <property type="match status" value="1"/>
</dbReference>
<evidence type="ECO:0000256" key="2">
    <source>
        <dbReference type="ARBA" id="ARBA00022670"/>
    </source>
</evidence>
<dbReference type="SUPFAM" id="SSF55920">
    <property type="entry name" value="Creatinase/aminopeptidase"/>
    <property type="match status" value="1"/>
</dbReference>
<evidence type="ECO:0000256" key="4">
    <source>
        <dbReference type="ARBA" id="ARBA00022801"/>
    </source>
</evidence>
<keyword evidence="4" id="KW-0378">Hydrolase</keyword>
<keyword evidence="3" id="KW-0479">Metal-binding</keyword>
<dbReference type="GO" id="GO:0006508">
    <property type="term" value="P:proteolysis"/>
    <property type="evidence" value="ECO:0007669"/>
    <property type="project" value="UniProtKB-KW"/>
</dbReference>
<dbReference type="OMA" id="HFMASEE"/>
<keyword evidence="5" id="KW-0482">Metalloprotease</keyword>
<protein>
    <submittedName>
        <fullName evidence="8">Peptidase_M24 domain-containing protein</fullName>
    </submittedName>
</protein>
<evidence type="ECO:0000256" key="3">
    <source>
        <dbReference type="ARBA" id="ARBA00022723"/>
    </source>
</evidence>
<evidence type="ECO:0000256" key="6">
    <source>
        <dbReference type="ARBA" id="ARBA00023211"/>
    </source>
</evidence>
<dbReference type="STRING" id="13249.T1IBP3"/>
<dbReference type="AlphaFoldDB" id="T1IBP3"/>
<dbReference type="InterPro" id="IPR036005">
    <property type="entry name" value="Creatinase/aminopeptidase-like"/>
</dbReference>
<dbReference type="InParanoid" id="T1IBP3"/>
<dbReference type="eggNOG" id="KOG2737">
    <property type="taxonomic scope" value="Eukaryota"/>
</dbReference>
<sequence length="159" mass="17888">MVCSGIATVFAPQGIIQLIGIDYNDVGGYIHDVTPPPPCERWLPTMKTTRILEENMVISFSPACYFDIKRIGAALNDDIMGRFIQKETVEKFLEVGGVKMEDMVMVTGDGYQLLTHLPRSVKIIEYWLRQPVETYINKVVASSMFTKNITFEEADACEA</sequence>
<proteinExistence type="predicted"/>
<reference evidence="8" key="1">
    <citation type="submission" date="2015-05" db="UniProtKB">
        <authorList>
            <consortium name="EnsemblMetazoa"/>
        </authorList>
    </citation>
    <scope>IDENTIFICATION</scope>
</reference>
<dbReference type="VEuPathDB" id="VectorBase:RPRC013713"/>
<evidence type="ECO:0000256" key="1">
    <source>
        <dbReference type="ARBA" id="ARBA00001936"/>
    </source>
</evidence>
<accession>T1IBP3</accession>
<dbReference type="HOGENOM" id="CLU_1662948_0_0_1"/>
<comment type="cofactor">
    <cofactor evidence="1">
        <name>Mn(2+)</name>
        <dbReference type="ChEBI" id="CHEBI:29035"/>
    </cofactor>
</comment>
<organism evidence="8 9">
    <name type="scientific">Rhodnius prolixus</name>
    <name type="common">Triatomid bug</name>
    <dbReference type="NCBI Taxonomy" id="13249"/>
    <lineage>
        <taxon>Eukaryota</taxon>
        <taxon>Metazoa</taxon>
        <taxon>Ecdysozoa</taxon>
        <taxon>Arthropoda</taxon>
        <taxon>Hexapoda</taxon>
        <taxon>Insecta</taxon>
        <taxon>Pterygota</taxon>
        <taxon>Neoptera</taxon>
        <taxon>Paraneoptera</taxon>
        <taxon>Hemiptera</taxon>
        <taxon>Heteroptera</taxon>
        <taxon>Panheteroptera</taxon>
        <taxon>Cimicomorpha</taxon>
        <taxon>Reduviidae</taxon>
        <taxon>Triatominae</taxon>
        <taxon>Rhodnius</taxon>
    </lineage>
</organism>
<dbReference type="InterPro" id="IPR052433">
    <property type="entry name" value="X-Pro_dipept-like"/>
</dbReference>
<dbReference type="EnsemblMetazoa" id="RPRC013713-RA">
    <property type="protein sequence ID" value="RPRC013713-PA"/>
    <property type="gene ID" value="RPRC013713"/>
</dbReference>
<evidence type="ECO:0000259" key="7">
    <source>
        <dbReference type="Pfam" id="PF00557"/>
    </source>
</evidence>
<evidence type="ECO:0000313" key="9">
    <source>
        <dbReference type="Proteomes" id="UP000015103"/>
    </source>
</evidence>